<organism evidence="2 3">
    <name type="scientific">Meganyctiphanes norvegica</name>
    <name type="common">Northern krill</name>
    <name type="synonym">Thysanopoda norvegica</name>
    <dbReference type="NCBI Taxonomy" id="48144"/>
    <lineage>
        <taxon>Eukaryota</taxon>
        <taxon>Metazoa</taxon>
        <taxon>Ecdysozoa</taxon>
        <taxon>Arthropoda</taxon>
        <taxon>Crustacea</taxon>
        <taxon>Multicrustacea</taxon>
        <taxon>Malacostraca</taxon>
        <taxon>Eumalacostraca</taxon>
        <taxon>Eucarida</taxon>
        <taxon>Euphausiacea</taxon>
        <taxon>Euphausiidae</taxon>
        <taxon>Meganyctiphanes</taxon>
    </lineage>
</organism>
<feature type="transmembrane region" description="Helical" evidence="1">
    <location>
        <begin position="20"/>
        <end position="42"/>
    </location>
</feature>
<proteinExistence type="predicted"/>
<keyword evidence="3" id="KW-1185">Reference proteome</keyword>
<feature type="non-terminal residue" evidence="2">
    <location>
        <position position="112"/>
    </location>
</feature>
<evidence type="ECO:0000256" key="1">
    <source>
        <dbReference type="SAM" id="Phobius"/>
    </source>
</evidence>
<protein>
    <submittedName>
        <fullName evidence="2">Uncharacterized protein</fullName>
    </submittedName>
</protein>
<evidence type="ECO:0000313" key="2">
    <source>
        <dbReference type="EMBL" id="CAL4176307.1"/>
    </source>
</evidence>
<keyword evidence="1" id="KW-0812">Transmembrane</keyword>
<sequence length="112" mass="13014">MLHEANSLLPLRVTIILQQSFFLLVIGGYMAIRHTFFLISMYHSFRHEHLKNMFGCPLSENFILLLNNPPPPPPPIIKVTRQRVTQSNNHIEDPADKNINIDELLDEVTQWI</sequence>
<dbReference type="AlphaFoldDB" id="A0AAV2SE32"/>
<gene>
    <name evidence="2" type="ORF">MNOR_LOCUS34774</name>
</gene>
<dbReference type="Proteomes" id="UP001497623">
    <property type="component" value="Unassembled WGS sequence"/>
</dbReference>
<reference evidence="2 3" key="1">
    <citation type="submission" date="2024-05" db="EMBL/GenBank/DDBJ databases">
        <authorList>
            <person name="Wallberg A."/>
        </authorList>
    </citation>
    <scope>NUCLEOTIDE SEQUENCE [LARGE SCALE GENOMIC DNA]</scope>
</reference>
<evidence type="ECO:0000313" key="3">
    <source>
        <dbReference type="Proteomes" id="UP001497623"/>
    </source>
</evidence>
<name>A0AAV2SE32_MEGNR</name>
<dbReference type="EMBL" id="CAXKWB010054913">
    <property type="protein sequence ID" value="CAL4176307.1"/>
    <property type="molecule type" value="Genomic_DNA"/>
</dbReference>
<comment type="caution">
    <text evidence="2">The sequence shown here is derived from an EMBL/GenBank/DDBJ whole genome shotgun (WGS) entry which is preliminary data.</text>
</comment>
<keyword evidence="1" id="KW-0472">Membrane</keyword>
<accession>A0AAV2SE32</accession>
<keyword evidence="1" id="KW-1133">Transmembrane helix</keyword>